<dbReference type="InterPro" id="IPR006059">
    <property type="entry name" value="SBP"/>
</dbReference>
<feature type="signal peptide" evidence="3">
    <location>
        <begin position="1"/>
        <end position="20"/>
    </location>
</feature>
<dbReference type="Gene3D" id="3.40.190.10">
    <property type="entry name" value="Periplasmic binding protein-like II"/>
    <property type="match status" value="1"/>
</dbReference>
<evidence type="ECO:0000256" key="1">
    <source>
        <dbReference type="ARBA" id="ARBA00004418"/>
    </source>
</evidence>
<dbReference type="Pfam" id="PF13416">
    <property type="entry name" value="SBP_bac_8"/>
    <property type="match status" value="1"/>
</dbReference>
<evidence type="ECO:0000313" key="5">
    <source>
        <dbReference type="Proteomes" id="UP000316030"/>
    </source>
</evidence>
<dbReference type="Proteomes" id="UP000316030">
    <property type="component" value="Unassembled WGS sequence"/>
</dbReference>
<protein>
    <submittedName>
        <fullName evidence="4">Carbohydrate ABC transporter substrate-binding protein, CUT1 family</fullName>
    </submittedName>
</protein>
<keyword evidence="3" id="KW-0732">Signal</keyword>
<dbReference type="EMBL" id="FXTO01000037">
    <property type="protein sequence ID" value="SMO97526.1"/>
    <property type="molecule type" value="Genomic_DNA"/>
</dbReference>
<sequence>MKSSLFALTALAMTAGVAQAEMMPDAVTEPVTITFYNYNLSSAGNGADATRKMIAEFEALNPNIKVKGVPVAPQDLATRIQADIVAGQPVDLSQMTFAALGFATENLGAQPLEDIVPAAELSAHFTGMVPNGLELGRLGGKTYGLAYTFSTPVLFYNADLFKKAGLDPNTPPTTWAELKEMGLQIKEKTDALPLATGIYGPTALDWLMQGVIRSNGGEVINADRTEMRFASPESIEAVTMLRDLAQTGIMKNLSITAQMEGVAAGNTAMYLQTSAIQGYLLKGAKDNFELRAAAMPAFGDKAVAPSNSGSALSLHATDPKRQRAAWELMKFLTSKRGYTIITSEIGYLPLRPEIVDDPEYLGEWVKANPLIRPNLAQLEHLVPYVPLPGPNYLQIGVSMMDAMEMATFGDNDDVKGILTETQERVQRLLPPQG</sequence>
<dbReference type="PANTHER" id="PTHR43649:SF12">
    <property type="entry name" value="DIACETYLCHITOBIOSE BINDING PROTEIN DASA"/>
    <property type="match status" value="1"/>
</dbReference>
<dbReference type="PANTHER" id="PTHR43649">
    <property type="entry name" value="ARABINOSE-BINDING PROTEIN-RELATED"/>
    <property type="match status" value="1"/>
</dbReference>
<dbReference type="AlphaFoldDB" id="A0A521FN33"/>
<evidence type="ECO:0000256" key="3">
    <source>
        <dbReference type="SAM" id="SignalP"/>
    </source>
</evidence>
<keyword evidence="5" id="KW-1185">Reference proteome</keyword>
<dbReference type="InterPro" id="IPR050490">
    <property type="entry name" value="Bact_solute-bd_prot1"/>
</dbReference>
<dbReference type="GO" id="GO:0042597">
    <property type="term" value="C:periplasmic space"/>
    <property type="evidence" value="ECO:0007669"/>
    <property type="project" value="UniProtKB-SubCell"/>
</dbReference>
<name>A0A521FN33_9RHOB</name>
<feature type="chain" id="PRO_5021700247" evidence="3">
    <location>
        <begin position="21"/>
        <end position="433"/>
    </location>
</feature>
<dbReference type="SUPFAM" id="SSF53850">
    <property type="entry name" value="Periplasmic binding protein-like II"/>
    <property type="match status" value="1"/>
</dbReference>
<proteinExistence type="inferred from homology"/>
<organism evidence="4 5">
    <name type="scientific">Thalassovita litoralis</name>
    <dbReference type="NCBI Taxonomy" id="1010611"/>
    <lineage>
        <taxon>Bacteria</taxon>
        <taxon>Pseudomonadati</taxon>
        <taxon>Pseudomonadota</taxon>
        <taxon>Alphaproteobacteria</taxon>
        <taxon>Rhodobacterales</taxon>
        <taxon>Roseobacteraceae</taxon>
        <taxon>Thalassovita</taxon>
    </lineage>
</organism>
<reference evidence="4 5" key="1">
    <citation type="submission" date="2017-05" db="EMBL/GenBank/DDBJ databases">
        <authorList>
            <person name="Varghese N."/>
            <person name="Submissions S."/>
        </authorList>
    </citation>
    <scope>NUCLEOTIDE SEQUENCE [LARGE SCALE GENOMIC DNA]</scope>
    <source>
        <strain evidence="4 5">DSM 29506</strain>
    </source>
</reference>
<dbReference type="RefSeq" id="WP_142494724.1">
    <property type="nucleotide sequence ID" value="NZ_FXTO01000037.1"/>
</dbReference>
<dbReference type="OrthoDB" id="2509690at2"/>
<evidence type="ECO:0000313" key="4">
    <source>
        <dbReference type="EMBL" id="SMO97526.1"/>
    </source>
</evidence>
<gene>
    <name evidence="4" type="ORF">SAMN06265173_1373</name>
</gene>
<comment type="subcellular location">
    <subcellularLocation>
        <location evidence="1">Periplasm</location>
    </subcellularLocation>
</comment>
<dbReference type="CDD" id="cd14748">
    <property type="entry name" value="PBP2_UgpB"/>
    <property type="match status" value="1"/>
</dbReference>
<evidence type="ECO:0000256" key="2">
    <source>
        <dbReference type="ARBA" id="ARBA00008520"/>
    </source>
</evidence>
<comment type="similarity">
    <text evidence="2">Belongs to the bacterial solute-binding protein 1 family.</text>
</comment>
<accession>A0A521FN33</accession>